<evidence type="ECO:0000256" key="1">
    <source>
        <dbReference type="ARBA" id="ARBA00001974"/>
    </source>
</evidence>
<feature type="domain" description="Cytochrome b5 heme-binding" evidence="6">
    <location>
        <begin position="3"/>
        <end position="82"/>
    </location>
</feature>
<evidence type="ECO:0000313" key="7">
    <source>
        <dbReference type="EMBL" id="RSH78634.1"/>
    </source>
</evidence>
<evidence type="ECO:0000256" key="5">
    <source>
        <dbReference type="ARBA" id="ARBA00023002"/>
    </source>
</evidence>
<dbReference type="RefSeq" id="XP_028473781.1">
    <property type="nucleotide sequence ID" value="XM_028618103.1"/>
</dbReference>
<dbReference type="Gene3D" id="1.10.540.10">
    <property type="entry name" value="Acyl-CoA dehydrogenase/oxidase, N-terminal domain"/>
    <property type="match status" value="1"/>
</dbReference>
<evidence type="ECO:0000259" key="6">
    <source>
        <dbReference type="PROSITE" id="PS50255"/>
    </source>
</evidence>
<dbReference type="InterPro" id="IPR050741">
    <property type="entry name" value="Acyl-CoA_dehydrogenase"/>
</dbReference>
<dbReference type="EMBL" id="RSCE01000012">
    <property type="protein sequence ID" value="RSH78634.1"/>
    <property type="molecule type" value="Genomic_DNA"/>
</dbReference>
<dbReference type="InterPro" id="IPR037069">
    <property type="entry name" value="AcylCoA_DH/ox_N_sf"/>
</dbReference>
<dbReference type="AlphaFoldDB" id="A0A427XIP0"/>
<dbReference type="GO" id="GO:0005737">
    <property type="term" value="C:cytoplasm"/>
    <property type="evidence" value="ECO:0007669"/>
    <property type="project" value="TreeGrafter"/>
</dbReference>
<evidence type="ECO:0000256" key="2">
    <source>
        <dbReference type="ARBA" id="ARBA00009347"/>
    </source>
</evidence>
<dbReference type="Pfam" id="PF00173">
    <property type="entry name" value="Cyt-b5"/>
    <property type="match status" value="1"/>
</dbReference>
<sequence>MSLKSMTRDEVAQHNKAGDLWVIIDSIVYDLSKFARLHPGGAGVLLDAEVAGKDATTVFFGLHRHEVLLKPQYKRLQIGQIEGSKRKIKVPEPGDLSRVPYAEPTWLTPAFKSPYYNDSHRSLQKAVREFVDSTLYADAQACEENGKRASAEVLKFMGDAKTNINAMRLGPGKHLHGKELFGGVKGEDFDYFHELVMTQELVRAAGRGYADGLNGGMVIGLPPVMNFGQEPLRTKVLNEVLSSEKVISLAISEAFAGSDVAGLRTTAVKSEDGKTWTINGTKKWITGGMHSDYFTVGCRTEGGLTVFLVPRGEGVETKQIKTSYSTAAGTAYITFDNVVIPAENMLGPEDGGLLVILSNFNHERWVMCCGSARSSRLVVEECLQWCAQRYVFGKPLLAQPVIRQKLAFMIAKVEAMQAWLENVTYQMCNMSYKQQSSNLAGQIAFLKMMCTRVSAEIGDDAVQIFGGRGLTKTGMGKLVEQFQRTQKFDAILGGAEEVLGDLGVRQLMRKMPKDQRL</sequence>
<keyword evidence="3" id="KW-0285">Flavoprotein</keyword>
<evidence type="ECO:0000256" key="3">
    <source>
        <dbReference type="ARBA" id="ARBA00022630"/>
    </source>
</evidence>
<keyword evidence="4" id="KW-0274">FAD</keyword>
<accession>A0A427XIP0</accession>
<comment type="similarity">
    <text evidence="2">Belongs to the acyl-CoA dehydrogenase family.</text>
</comment>
<protein>
    <recommendedName>
        <fullName evidence="6">Cytochrome b5 heme-binding domain-containing protein</fullName>
    </recommendedName>
</protein>
<dbReference type="GO" id="GO:0003995">
    <property type="term" value="F:acyl-CoA dehydrogenase activity"/>
    <property type="evidence" value="ECO:0007669"/>
    <property type="project" value="InterPro"/>
</dbReference>
<dbReference type="GO" id="GO:0050660">
    <property type="term" value="F:flavin adenine dinucleotide binding"/>
    <property type="evidence" value="ECO:0007669"/>
    <property type="project" value="InterPro"/>
</dbReference>
<dbReference type="Gene3D" id="3.10.120.10">
    <property type="entry name" value="Cytochrome b5-like heme/steroid binding domain"/>
    <property type="match status" value="1"/>
</dbReference>
<comment type="caution">
    <text evidence="7">The sequence shown here is derived from an EMBL/GenBank/DDBJ whole genome shotgun (WGS) entry which is preliminary data.</text>
</comment>
<comment type="cofactor">
    <cofactor evidence="1">
        <name>FAD</name>
        <dbReference type="ChEBI" id="CHEBI:57692"/>
    </cofactor>
</comment>
<reference evidence="7 8" key="1">
    <citation type="submission" date="2018-11" db="EMBL/GenBank/DDBJ databases">
        <title>Genome sequence of Apiotrichum porosum DSM 27194.</title>
        <authorList>
            <person name="Aliyu H."/>
            <person name="Gorte O."/>
            <person name="Ochsenreither K."/>
        </authorList>
    </citation>
    <scope>NUCLEOTIDE SEQUENCE [LARGE SCALE GENOMIC DNA]</scope>
    <source>
        <strain evidence="7 8">DSM 27194</strain>
    </source>
</reference>
<dbReference type="PROSITE" id="PS00072">
    <property type="entry name" value="ACYL_COA_DH_1"/>
    <property type="match status" value="1"/>
</dbReference>
<evidence type="ECO:0000313" key="8">
    <source>
        <dbReference type="Proteomes" id="UP000279236"/>
    </source>
</evidence>
<dbReference type="Proteomes" id="UP000279236">
    <property type="component" value="Unassembled WGS sequence"/>
</dbReference>
<dbReference type="STRING" id="105984.A0A427XIP0"/>
<dbReference type="Pfam" id="PF02770">
    <property type="entry name" value="Acyl-CoA_dh_M"/>
    <property type="match status" value="1"/>
</dbReference>
<dbReference type="PANTHER" id="PTHR48083">
    <property type="entry name" value="MEDIUM-CHAIN SPECIFIC ACYL-COA DEHYDROGENASE, MITOCHONDRIAL-RELATED"/>
    <property type="match status" value="1"/>
</dbReference>
<dbReference type="InterPro" id="IPR009100">
    <property type="entry name" value="AcylCoA_DH/oxidase_NM_dom_sf"/>
</dbReference>
<dbReference type="SUPFAM" id="SSF55856">
    <property type="entry name" value="Cytochrome b5-like heme/steroid binding domain"/>
    <property type="match status" value="1"/>
</dbReference>
<gene>
    <name evidence="7" type="ORF">EHS24_002363</name>
</gene>
<dbReference type="Gene3D" id="1.20.140.10">
    <property type="entry name" value="Butyryl-CoA Dehydrogenase, subunit A, domain 3"/>
    <property type="match status" value="1"/>
</dbReference>
<keyword evidence="5" id="KW-0560">Oxidoreductase</keyword>
<name>A0A427XIP0_9TREE</name>
<dbReference type="InterPro" id="IPR046373">
    <property type="entry name" value="Acyl-CoA_Oxase/DH_mid-dom_sf"/>
</dbReference>
<dbReference type="InterPro" id="IPR006091">
    <property type="entry name" value="Acyl-CoA_Oxase/DH_mid-dom"/>
</dbReference>
<dbReference type="Pfam" id="PF00441">
    <property type="entry name" value="Acyl-CoA_dh_1"/>
    <property type="match status" value="1"/>
</dbReference>
<proteinExistence type="inferred from homology"/>
<dbReference type="Gene3D" id="2.40.110.10">
    <property type="entry name" value="Butyryl-CoA Dehydrogenase, subunit A, domain 2"/>
    <property type="match status" value="1"/>
</dbReference>
<dbReference type="GeneID" id="39586906"/>
<dbReference type="SUPFAM" id="SSF47203">
    <property type="entry name" value="Acyl-CoA dehydrogenase C-terminal domain-like"/>
    <property type="match status" value="1"/>
</dbReference>
<dbReference type="InterPro" id="IPR009075">
    <property type="entry name" value="AcylCo_DH/oxidase_C"/>
</dbReference>
<dbReference type="PANTHER" id="PTHR48083:SF28">
    <property type="entry name" value="ACYL-COA DEHYDROGENASE FAMILY PROTEIN (AFU_ORTHOLOGUE AFUA_6G10880)-RELATED"/>
    <property type="match status" value="1"/>
</dbReference>
<organism evidence="7 8">
    <name type="scientific">Apiotrichum porosum</name>
    <dbReference type="NCBI Taxonomy" id="105984"/>
    <lineage>
        <taxon>Eukaryota</taxon>
        <taxon>Fungi</taxon>
        <taxon>Dikarya</taxon>
        <taxon>Basidiomycota</taxon>
        <taxon>Agaricomycotina</taxon>
        <taxon>Tremellomycetes</taxon>
        <taxon>Trichosporonales</taxon>
        <taxon>Trichosporonaceae</taxon>
        <taxon>Apiotrichum</taxon>
    </lineage>
</organism>
<dbReference type="SMART" id="SM01117">
    <property type="entry name" value="Cyt-b5"/>
    <property type="match status" value="1"/>
</dbReference>
<dbReference type="SUPFAM" id="SSF56645">
    <property type="entry name" value="Acyl-CoA dehydrogenase NM domain-like"/>
    <property type="match status" value="1"/>
</dbReference>
<dbReference type="PROSITE" id="PS50255">
    <property type="entry name" value="CYTOCHROME_B5_2"/>
    <property type="match status" value="1"/>
</dbReference>
<evidence type="ECO:0000256" key="4">
    <source>
        <dbReference type="ARBA" id="ARBA00022827"/>
    </source>
</evidence>
<dbReference type="InterPro" id="IPR036250">
    <property type="entry name" value="AcylCo_DH-like_C"/>
</dbReference>
<dbReference type="Pfam" id="PF02771">
    <property type="entry name" value="Acyl-CoA_dh_N"/>
    <property type="match status" value="1"/>
</dbReference>
<dbReference type="InterPro" id="IPR001199">
    <property type="entry name" value="Cyt_B5-like_heme/steroid-bd"/>
</dbReference>
<dbReference type="GO" id="GO:0033539">
    <property type="term" value="P:fatty acid beta-oxidation using acyl-CoA dehydrogenase"/>
    <property type="evidence" value="ECO:0007669"/>
    <property type="project" value="TreeGrafter"/>
</dbReference>
<dbReference type="InterPro" id="IPR036400">
    <property type="entry name" value="Cyt_B5-like_heme/steroid_sf"/>
</dbReference>
<dbReference type="OrthoDB" id="2588832at2759"/>
<dbReference type="InterPro" id="IPR013786">
    <property type="entry name" value="AcylCoA_DH/ox_N"/>
</dbReference>
<keyword evidence="8" id="KW-1185">Reference proteome</keyword>
<dbReference type="InterPro" id="IPR006089">
    <property type="entry name" value="Acyl-CoA_DH_CS"/>
</dbReference>